<dbReference type="InterPro" id="IPR004556">
    <property type="entry name" value="HemK-like"/>
</dbReference>
<evidence type="ECO:0000256" key="1">
    <source>
        <dbReference type="ARBA" id="ARBA00012771"/>
    </source>
</evidence>
<dbReference type="EMBL" id="CP024870">
    <property type="protein sequence ID" value="ATX71639.1"/>
    <property type="molecule type" value="Genomic_DNA"/>
</dbReference>
<dbReference type="RefSeq" id="WP_100255165.1">
    <property type="nucleotide sequence ID" value="NZ_CP015819.1"/>
</dbReference>
<dbReference type="KEGG" id="scla:SCLARK_0017"/>
<dbReference type="Proteomes" id="UP000231179">
    <property type="component" value="Chromosome"/>
</dbReference>
<name>A0A1Y0KYN0_9MOLU</name>
<evidence type="ECO:0000313" key="7">
    <source>
        <dbReference type="EMBL" id="ATX71639.1"/>
    </source>
</evidence>
<feature type="domain" description="Methyltransferase small" evidence="6">
    <location>
        <begin position="88"/>
        <end position="186"/>
    </location>
</feature>
<keyword evidence="2 7" id="KW-0489">Methyltransferase</keyword>
<evidence type="ECO:0000313" key="8">
    <source>
        <dbReference type="Proteomes" id="UP000231179"/>
    </source>
</evidence>
<dbReference type="GO" id="GO:0003676">
    <property type="term" value="F:nucleic acid binding"/>
    <property type="evidence" value="ECO:0007669"/>
    <property type="project" value="InterPro"/>
</dbReference>
<dbReference type="InterPro" id="IPR002052">
    <property type="entry name" value="DNA_methylase_N6_adenine_CS"/>
</dbReference>
<keyword evidence="4" id="KW-0949">S-adenosyl-L-methionine</keyword>
<dbReference type="GO" id="GO:0102559">
    <property type="term" value="F:peptide chain release factor N(5)-glutamine methyltransferase activity"/>
    <property type="evidence" value="ECO:0007669"/>
    <property type="project" value="UniProtKB-EC"/>
</dbReference>
<dbReference type="InterPro" id="IPR029063">
    <property type="entry name" value="SAM-dependent_MTases_sf"/>
</dbReference>
<dbReference type="AlphaFoldDB" id="A0A1Y0KYN0"/>
<dbReference type="InterPro" id="IPR007848">
    <property type="entry name" value="Small_mtfrase_dom"/>
</dbReference>
<protein>
    <recommendedName>
        <fullName evidence="1">peptide chain release factor N(5)-glutamine methyltransferase</fullName>
        <ecNumber evidence="1">2.1.1.297</ecNumber>
    </recommendedName>
</protein>
<dbReference type="OrthoDB" id="9800643at2"/>
<keyword evidence="8" id="KW-1185">Reference proteome</keyword>
<evidence type="ECO:0000256" key="3">
    <source>
        <dbReference type="ARBA" id="ARBA00022679"/>
    </source>
</evidence>
<dbReference type="NCBIfam" id="TIGR03534">
    <property type="entry name" value="RF_mod_PrmC"/>
    <property type="match status" value="1"/>
</dbReference>
<evidence type="ECO:0000256" key="4">
    <source>
        <dbReference type="ARBA" id="ARBA00022691"/>
    </source>
</evidence>
<dbReference type="GO" id="GO:0032259">
    <property type="term" value="P:methylation"/>
    <property type="evidence" value="ECO:0007669"/>
    <property type="project" value="UniProtKB-KW"/>
</dbReference>
<gene>
    <name evidence="7" type="primary">prmC</name>
    <name evidence="7" type="ORF">SCLAR_v1c13410</name>
</gene>
<accession>A0A1Y0KYN0</accession>
<dbReference type="NCBIfam" id="TIGR00536">
    <property type="entry name" value="hemK_fam"/>
    <property type="match status" value="1"/>
</dbReference>
<dbReference type="SUPFAM" id="SSF53335">
    <property type="entry name" value="S-adenosyl-L-methionine-dependent methyltransferases"/>
    <property type="match status" value="1"/>
</dbReference>
<dbReference type="PANTHER" id="PTHR18895:SF74">
    <property type="entry name" value="MTRF1L RELEASE FACTOR GLUTAMINE METHYLTRANSFERASE"/>
    <property type="match status" value="1"/>
</dbReference>
<dbReference type="EC" id="2.1.1.297" evidence="1"/>
<comment type="catalytic activity">
    <reaction evidence="5">
        <text>L-glutaminyl-[peptide chain release factor] + S-adenosyl-L-methionine = N(5)-methyl-L-glutaminyl-[peptide chain release factor] + S-adenosyl-L-homocysteine + H(+)</text>
        <dbReference type="Rhea" id="RHEA:42896"/>
        <dbReference type="Rhea" id="RHEA-COMP:10271"/>
        <dbReference type="Rhea" id="RHEA-COMP:10272"/>
        <dbReference type="ChEBI" id="CHEBI:15378"/>
        <dbReference type="ChEBI" id="CHEBI:30011"/>
        <dbReference type="ChEBI" id="CHEBI:57856"/>
        <dbReference type="ChEBI" id="CHEBI:59789"/>
        <dbReference type="ChEBI" id="CHEBI:61891"/>
        <dbReference type="EC" id="2.1.1.297"/>
    </reaction>
</comment>
<dbReference type="InterPro" id="IPR050320">
    <property type="entry name" value="N5-glutamine_MTase"/>
</dbReference>
<proteinExistence type="predicted"/>
<dbReference type="Pfam" id="PF05175">
    <property type="entry name" value="MTS"/>
    <property type="match status" value="1"/>
</dbReference>
<reference evidence="7 8" key="1">
    <citation type="submission" date="2017-11" db="EMBL/GenBank/DDBJ databases">
        <title>Complete genome sequence of Spiroplasma clarkii CN-5 (DSM 19994).</title>
        <authorList>
            <person name="Tsai Y.-M."/>
            <person name="Chang A."/>
            <person name="Lo W.-S."/>
            <person name="Kuo C.-H."/>
        </authorList>
    </citation>
    <scope>NUCLEOTIDE SEQUENCE [LARGE SCALE GENOMIC DNA]</scope>
    <source>
        <strain evidence="7 8">CN-5</strain>
    </source>
</reference>
<dbReference type="PROSITE" id="PS00092">
    <property type="entry name" value="N6_MTASE"/>
    <property type="match status" value="1"/>
</dbReference>
<dbReference type="Gene3D" id="3.40.50.150">
    <property type="entry name" value="Vaccinia Virus protein VP39"/>
    <property type="match status" value="1"/>
</dbReference>
<dbReference type="InterPro" id="IPR019874">
    <property type="entry name" value="RF_methyltr_PrmC"/>
</dbReference>
<evidence type="ECO:0000259" key="6">
    <source>
        <dbReference type="Pfam" id="PF05175"/>
    </source>
</evidence>
<sequence>MKIYELLENSKDFLDKNTFNELILYVLKNPDVQPLLTDEISADKVLLFNELCEKIKENHPVAYVINNKYFYESDFYVDERVLIPRIETELLVEAALEFDLANKNVLDLCCGSGCIGISLKIKEPTINLFLSDISKPALAVCEINLKKHQVQAQTLCEDYLDAVFKINNKLDFIVINPPYIAQSDTEVSDQAISFEPKLALFAESEGLYFYEQLFENLEKIYKLHQPIIICEFGYEQKPAIKNLFEKHASKYKIKFKKDYFNNPRYFILCEV</sequence>
<dbReference type="CDD" id="cd02440">
    <property type="entry name" value="AdoMet_MTases"/>
    <property type="match status" value="1"/>
</dbReference>
<evidence type="ECO:0000256" key="2">
    <source>
        <dbReference type="ARBA" id="ARBA00022603"/>
    </source>
</evidence>
<evidence type="ECO:0000256" key="5">
    <source>
        <dbReference type="ARBA" id="ARBA00048391"/>
    </source>
</evidence>
<organism evidence="7 8">
    <name type="scientific">Spiroplasma clarkii</name>
    <dbReference type="NCBI Taxonomy" id="2139"/>
    <lineage>
        <taxon>Bacteria</taxon>
        <taxon>Bacillati</taxon>
        <taxon>Mycoplasmatota</taxon>
        <taxon>Mollicutes</taxon>
        <taxon>Entomoplasmatales</taxon>
        <taxon>Spiroplasmataceae</taxon>
        <taxon>Spiroplasma</taxon>
    </lineage>
</organism>
<dbReference type="PANTHER" id="PTHR18895">
    <property type="entry name" value="HEMK METHYLTRANSFERASE"/>
    <property type="match status" value="1"/>
</dbReference>
<keyword evidence="3 7" id="KW-0808">Transferase</keyword>